<protein>
    <submittedName>
        <fullName evidence="1">Uncharacterized protein</fullName>
    </submittedName>
</protein>
<sequence length="317" mass="35318">MIKKLLKQANQPLLGAIGIDPFYRPRDKVVFVMGATGTGKSRLAIDLASRFPAEIINSDKMQVYKGLDIVTNKVTPRECRAVPHHLLGFVDPESDYAATDFRRGTWRAIQSILGRDRLPIIAGGSNSFLDALVNGDPKFLARHDCCFLWVDVLPPVLNTFVSERVNRMVETGLVEEVRDFYAPGADNTKGIRRAIGVSEMDEYLRTETAVDRGTRMRLLEAAIGSIKDNTSVLACRQLQKIHRLYKKWNRNMHRIDATDVFLHHGTNASKEIWESQVVEPCTMIVERFLHEEAAPSATTVLVPAILMAAPAAAAATH</sequence>
<evidence type="ECO:0000313" key="2">
    <source>
        <dbReference type="Proteomes" id="UP001057402"/>
    </source>
</evidence>
<keyword evidence="2" id="KW-1185">Reference proteome</keyword>
<evidence type="ECO:0000313" key="1">
    <source>
        <dbReference type="EMBL" id="KAI4364398.1"/>
    </source>
</evidence>
<name>A0ACB9QE23_9MYRT</name>
<accession>A0ACB9QE23</accession>
<organism evidence="1 2">
    <name type="scientific">Melastoma candidum</name>
    <dbReference type="NCBI Taxonomy" id="119954"/>
    <lineage>
        <taxon>Eukaryota</taxon>
        <taxon>Viridiplantae</taxon>
        <taxon>Streptophyta</taxon>
        <taxon>Embryophyta</taxon>
        <taxon>Tracheophyta</taxon>
        <taxon>Spermatophyta</taxon>
        <taxon>Magnoliopsida</taxon>
        <taxon>eudicotyledons</taxon>
        <taxon>Gunneridae</taxon>
        <taxon>Pentapetalae</taxon>
        <taxon>rosids</taxon>
        <taxon>malvids</taxon>
        <taxon>Myrtales</taxon>
        <taxon>Melastomataceae</taxon>
        <taxon>Melastomatoideae</taxon>
        <taxon>Melastomateae</taxon>
        <taxon>Melastoma</taxon>
    </lineage>
</organism>
<gene>
    <name evidence="1" type="ORF">MLD38_020494</name>
</gene>
<comment type="caution">
    <text evidence="1">The sequence shown here is derived from an EMBL/GenBank/DDBJ whole genome shotgun (WGS) entry which is preliminary data.</text>
</comment>
<dbReference type="EMBL" id="CM042885">
    <property type="protein sequence ID" value="KAI4364398.1"/>
    <property type="molecule type" value="Genomic_DNA"/>
</dbReference>
<dbReference type="Proteomes" id="UP001057402">
    <property type="component" value="Chromosome 6"/>
</dbReference>
<proteinExistence type="predicted"/>
<reference evidence="2" key="1">
    <citation type="journal article" date="2023" name="Front. Plant Sci.">
        <title>Chromosomal-level genome assembly of Melastoma candidum provides insights into trichome evolution.</title>
        <authorList>
            <person name="Zhong Y."/>
            <person name="Wu W."/>
            <person name="Sun C."/>
            <person name="Zou P."/>
            <person name="Liu Y."/>
            <person name="Dai S."/>
            <person name="Zhou R."/>
        </authorList>
    </citation>
    <scope>NUCLEOTIDE SEQUENCE [LARGE SCALE GENOMIC DNA]</scope>
</reference>